<dbReference type="OrthoDB" id="2991526at2"/>
<reference evidence="2 3" key="1">
    <citation type="journal article" date="2010" name="J. Bacteriol.">
        <title>Complete genome sequence of the aerobic facultative methanotroph Methylocella silvestris BL2.</title>
        <authorList>
            <person name="Chen Y."/>
            <person name="Crombie A."/>
            <person name="Rahman M.T."/>
            <person name="Dedysh S.N."/>
            <person name="Liesack W."/>
            <person name="Stott M.B."/>
            <person name="Alam M."/>
            <person name="Theisen A.R."/>
            <person name="Murrell J.C."/>
            <person name="Dunfield P.F."/>
        </authorList>
    </citation>
    <scope>NUCLEOTIDE SEQUENCE [LARGE SCALE GENOMIC DNA]</scope>
    <source>
        <strain evidence="3">DSM 15510 / CIP 108128 / LMG 27833 / NCIMB 13906 / BL2</strain>
    </source>
</reference>
<dbReference type="EMBL" id="CP001280">
    <property type="protein sequence ID" value="ACK50505.1"/>
    <property type="molecule type" value="Genomic_DNA"/>
</dbReference>
<keyword evidence="3" id="KW-1185">Reference proteome</keyword>
<feature type="transmembrane region" description="Helical" evidence="1">
    <location>
        <begin position="12"/>
        <end position="30"/>
    </location>
</feature>
<dbReference type="Proteomes" id="UP000002257">
    <property type="component" value="Chromosome"/>
</dbReference>
<dbReference type="KEGG" id="msl:Msil_1555"/>
<keyword evidence="1" id="KW-0472">Membrane</keyword>
<organism evidence="2 3">
    <name type="scientific">Methylocella silvestris (strain DSM 15510 / CIP 108128 / LMG 27833 / NCIMB 13906 / BL2)</name>
    <dbReference type="NCBI Taxonomy" id="395965"/>
    <lineage>
        <taxon>Bacteria</taxon>
        <taxon>Pseudomonadati</taxon>
        <taxon>Pseudomonadota</taxon>
        <taxon>Alphaproteobacteria</taxon>
        <taxon>Hyphomicrobiales</taxon>
        <taxon>Beijerinckiaceae</taxon>
        <taxon>Methylocella</taxon>
    </lineage>
</organism>
<evidence type="ECO:0008006" key="4">
    <source>
        <dbReference type="Google" id="ProtNLM"/>
    </source>
</evidence>
<dbReference type="STRING" id="395965.Msil_1555"/>
<protein>
    <recommendedName>
        <fullName evidence="4">ABC transporter permease</fullName>
    </recommendedName>
</protein>
<gene>
    <name evidence="2" type="ordered locus">Msil_1555</name>
</gene>
<sequence>MSHLWAFWKRRFLTVEFVLVVLITIAFTVWHYNYDGMTTTAALLKNNRAALFGTTASILGSLLGFVITATSIVLGFSTSDRLAVVRESVEYPTLWKTFSATIRALALGTIIALTCLLFDRDSAPVPWLTILLIFAVLLSLFRIGRTIWVLEQIIGLVTRPPPRQ</sequence>
<dbReference type="AlphaFoldDB" id="B8EI23"/>
<feature type="transmembrane region" description="Helical" evidence="1">
    <location>
        <begin position="50"/>
        <end position="76"/>
    </location>
</feature>
<proteinExistence type="predicted"/>
<dbReference type="HOGENOM" id="CLU_1650233_0_0_5"/>
<feature type="transmembrane region" description="Helical" evidence="1">
    <location>
        <begin position="125"/>
        <end position="143"/>
    </location>
</feature>
<feature type="transmembrane region" description="Helical" evidence="1">
    <location>
        <begin position="97"/>
        <end position="119"/>
    </location>
</feature>
<evidence type="ECO:0000256" key="1">
    <source>
        <dbReference type="SAM" id="Phobius"/>
    </source>
</evidence>
<dbReference type="eggNOG" id="ENOG50332TM">
    <property type="taxonomic scope" value="Bacteria"/>
</dbReference>
<keyword evidence="1" id="KW-1133">Transmembrane helix</keyword>
<keyword evidence="1" id="KW-0812">Transmembrane</keyword>
<accession>B8EI23</accession>
<evidence type="ECO:0000313" key="2">
    <source>
        <dbReference type="EMBL" id="ACK50505.1"/>
    </source>
</evidence>
<evidence type="ECO:0000313" key="3">
    <source>
        <dbReference type="Proteomes" id="UP000002257"/>
    </source>
</evidence>
<name>B8EI23_METSB</name>